<proteinExistence type="inferred from homology"/>
<evidence type="ECO:0000313" key="5">
    <source>
        <dbReference type="Proteomes" id="UP000886751"/>
    </source>
</evidence>
<dbReference type="CDD" id="cd02062">
    <property type="entry name" value="Nitro_FMN_reductase"/>
    <property type="match status" value="1"/>
</dbReference>
<dbReference type="AlphaFoldDB" id="A0A9D1Y0R5"/>
<dbReference type="EMBL" id="DXEI01000064">
    <property type="protein sequence ID" value="HIX94622.1"/>
    <property type="molecule type" value="Genomic_DNA"/>
</dbReference>
<keyword evidence="2" id="KW-0560">Oxidoreductase</keyword>
<organism evidence="4 5">
    <name type="scientific">Candidatus Gemmiger excrementipullorum</name>
    <dbReference type="NCBI Taxonomy" id="2838610"/>
    <lineage>
        <taxon>Bacteria</taxon>
        <taxon>Bacillati</taxon>
        <taxon>Bacillota</taxon>
        <taxon>Clostridia</taxon>
        <taxon>Eubacteriales</taxon>
        <taxon>Gemmiger</taxon>
    </lineage>
</organism>
<dbReference type="Gene3D" id="2.20.180.10">
    <property type="entry name" value="putative fmn-dependent nitroreductase like domains"/>
    <property type="match status" value="1"/>
</dbReference>
<evidence type="ECO:0000256" key="1">
    <source>
        <dbReference type="ARBA" id="ARBA00007118"/>
    </source>
</evidence>
<dbReference type="PANTHER" id="PTHR43673">
    <property type="entry name" value="NAD(P)H NITROREDUCTASE YDGI-RELATED"/>
    <property type="match status" value="1"/>
</dbReference>
<feature type="domain" description="Nitroreductase" evidence="3">
    <location>
        <begin position="5"/>
        <end position="149"/>
    </location>
</feature>
<dbReference type="InterPro" id="IPR023312">
    <property type="entry name" value="Put_nitroreductase_C_bac"/>
</dbReference>
<comment type="caution">
    <text evidence="4">The sequence shown here is derived from an EMBL/GenBank/DDBJ whole genome shotgun (WGS) entry which is preliminary data.</text>
</comment>
<dbReference type="Pfam" id="PF00881">
    <property type="entry name" value="Nitroreductase"/>
    <property type="match status" value="1"/>
</dbReference>
<sequence length="189" mass="20656">MMRFLRSRRTFRRFLPRAVDPAILREAVDAARIASCGCNRQTIKYLIVQSASAVAAVQPLVHWAACLPPEQGCPRPGEEPVAFIAVLQDTRLPGCSDTDVGLALGSLTAAAWAHGVGSCIMGSIDRPALARLLDLPPHLSLRYMVALGYPAHQSHLVPVQNGSIDYYLDDARDYCVPKRPLEEVLLKTL</sequence>
<protein>
    <submittedName>
        <fullName evidence="4">Nitroreductase family protein</fullName>
    </submittedName>
</protein>
<dbReference type="GO" id="GO:0016491">
    <property type="term" value="F:oxidoreductase activity"/>
    <property type="evidence" value="ECO:0007669"/>
    <property type="project" value="UniProtKB-KW"/>
</dbReference>
<dbReference type="InterPro" id="IPR000415">
    <property type="entry name" value="Nitroreductase-like"/>
</dbReference>
<dbReference type="SUPFAM" id="SSF55469">
    <property type="entry name" value="FMN-dependent nitroreductase-like"/>
    <property type="match status" value="1"/>
</dbReference>
<dbReference type="InterPro" id="IPR029479">
    <property type="entry name" value="Nitroreductase"/>
</dbReference>
<dbReference type="Gene3D" id="3.40.109.10">
    <property type="entry name" value="NADH Oxidase"/>
    <property type="match status" value="1"/>
</dbReference>
<dbReference type="PANTHER" id="PTHR43673:SF10">
    <property type="entry name" value="NADH DEHYDROGENASE_NAD(P)H NITROREDUCTASE XCC3605-RELATED"/>
    <property type="match status" value="1"/>
</dbReference>
<name>A0A9D1Y0R5_9FIRM</name>
<comment type="similarity">
    <text evidence="1">Belongs to the nitroreductase family.</text>
</comment>
<evidence type="ECO:0000256" key="2">
    <source>
        <dbReference type="ARBA" id="ARBA00023002"/>
    </source>
</evidence>
<evidence type="ECO:0000313" key="4">
    <source>
        <dbReference type="EMBL" id="HIX94622.1"/>
    </source>
</evidence>
<reference evidence="4" key="2">
    <citation type="submission" date="2021-04" db="EMBL/GenBank/DDBJ databases">
        <authorList>
            <person name="Gilroy R."/>
        </authorList>
    </citation>
    <scope>NUCLEOTIDE SEQUENCE</scope>
    <source>
        <strain evidence="4">ChiHecec2B26-7398</strain>
    </source>
</reference>
<evidence type="ECO:0000259" key="3">
    <source>
        <dbReference type="Pfam" id="PF00881"/>
    </source>
</evidence>
<reference evidence="4" key="1">
    <citation type="journal article" date="2021" name="PeerJ">
        <title>Extensive microbial diversity within the chicken gut microbiome revealed by metagenomics and culture.</title>
        <authorList>
            <person name="Gilroy R."/>
            <person name="Ravi A."/>
            <person name="Getino M."/>
            <person name="Pursley I."/>
            <person name="Horton D.L."/>
            <person name="Alikhan N.F."/>
            <person name="Baker D."/>
            <person name="Gharbi K."/>
            <person name="Hall N."/>
            <person name="Watson M."/>
            <person name="Adriaenssens E.M."/>
            <person name="Foster-Nyarko E."/>
            <person name="Jarju S."/>
            <person name="Secka A."/>
            <person name="Antonio M."/>
            <person name="Oren A."/>
            <person name="Chaudhuri R.R."/>
            <person name="La Ragione R."/>
            <person name="Hildebrand F."/>
            <person name="Pallen M.J."/>
        </authorList>
    </citation>
    <scope>NUCLEOTIDE SEQUENCE</scope>
    <source>
        <strain evidence="4">ChiHecec2B26-7398</strain>
    </source>
</reference>
<accession>A0A9D1Y0R5</accession>
<dbReference type="Proteomes" id="UP000886751">
    <property type="component" value="Unassembled WGS sequence"/>
</dbReference>
<gene>
    <name evidence="4" type="ORF">H9846_04110</name>
</gene>